<gene>
    <name evidence="3" type="ORF">QQ020_31035</name>
</gene>
<dbReference type="RefSeq" id="WP_346761880.1">
    <property type="nucleotide sequence ID" value="NZ_JAUJEB010000009.1"/>
</dbReference>
<name>A0ABT8LIH9_9BACT</name>
<dbReference type="PANTHER" id="PTHR12815:SF18">
    <property type="entry name" value="SORTING AND ASSEMBLY MACHINERY COMPONENT 50 HOMOLOG"/>
    <property type="match status" value="1"/>
</dbReference>
<proteinExistence type="predicted"/>
<reference evidence="3" key="1">
    <citation type="submission" date="2023-06" db="EMBL/GenBank/DDBJ databases">
        <title>Genomic of Agaribacillus aureum.</title>
        <authorList>
            <person name="Wang G."/>
        </authorList>
    </citation>
    <scope>NUCLEOTIDE SEQUENCE</scope>
    <source>
        <strain evidence="3">BMA12</strain>
    </source>
</reference>
<evidence type="ECO:0000313" key="4">
    <source>
        <dbReference type="Proteomes" id="UP001172083"/>
    </source>
</evidence>
<protein>
    <submittedName>
        <fullName evidence="3">BamA/TamA family outer membrane protein</fullName>
    </submittedName>
</protein>
<organism evidence="3 4">
    <name type="scientific">Agaribacillus aureus</name>
    <dbReference type="NCBI Taxonomy" id="3051825"/>
    <lineage>
        <taxon>Bacteria</taxon>
        <taxon>Pseudomonadati</taxon>
        <taxon>Bacteroidota</taxon>
        <taxon>Cytophagia</taxon>
        <taxon>Cytophagales</taxon>
        <taxon>Splendidivirgaceae</taxon>
        <taxon>Agaribacillus</taxon>
    </lineage>
</organism>
<dbReference type="PANTHER" id="PTHR12815">
    <property type="entry name" value="SORTING AND ASSEMBLY MACHINERY SAMM50 PROTEIN FAMILY MEMBER"/>
    <property type="match status" value="1"/>
</dbReference>
<sequence>MKKFIFIIALLTAFSFEAIGQKIFFVIIENDSLKAEAIAFKNQRVDSAEFQRHLNSIYGRLYKEGYITAHVETQRQKGDTIFLKVHAGSPYQLARLGKGNVPEELLNKTDFREKFFLDRPFNYKEINKLFNRLLTYTENNGYPFASVKLDSIDLDDHEFRASIKYEAGPFITFDTIKVTGTSKTKLKFLSAYLRLLPGKPFEFDKIEQATAKLGKLPFLKPADEGFLTFQNNQAIYHVNLNRRKVNQLDGIIGVLPNEQEDNKLLITGQFDLKLYDLFSSGKSLEFTWQRLKVQSQSLNAVYYHPNLLGAPLSFSFGFNLLKEDSTFLNRHMNLNAYFDPGRLGTYHIFVVDKSASTLSSLDFVGTSEFPNVLDFDITSYGLGYEWSNLNDVIAPTKGTSINFEGQLGNKRIRRNANLNPLLYDTINLNSVQYQLSFSLNQYYPFGKKWVLNTRLTGGKVFNDRLFLNDLFRVGGLKSLRGFNENFFFASEYLLTNVNLQYYLDEQSFLLLFYDQSYVVNEATNFDMEDYPSGLGVGLNFTTNTGIFSFIYALGRSRNQPFSFNLSKIHFGYISRF</sequence>
<dbReference type="InterPro" id="IPR039910">
    <property type="entry name" value="D15-like"/>
</dbReference>
<evidence type="ECO:0000313" key="3">
    <source>
        <dbReference type="EMBL" id="MDN5216545.1"/>
    </source>
</evidence>
<dbReference type="Proteomes" id="UP001172083">
    <property type="component" value="Unassembled WGS sequence"/>
</dbReference>
<accession>A0ABT8LIH9</accession>
<evidence type="ECO:0000256" key="1">
    <source>
        <dbReference type="ARBA" id="ARBA00022452"/>
    </source>
</evidence>
<keyword evidence="4" id="KW-1185">Reference proteome</keyword>
<keyword evidence="1" id="KW-1134">Transmembrane beta strand</keyword>
<dbReference type="EMBL" id="JAUJEB010000009">
    <property type="protein sequence ID" value="MDN5216545.1"/>
    <property type="molecule type" value="Genomic_DNA"/>
</dbReference>
<keyword evidence="1" id="KW-0472">Membrane</keyword>
<keyword evidence="2" id="KW-0812">Transmembrane</keyword>
<comment type="caution">
    <text evidence="3">The sequence shown here is derived from an EMBL/GenBank/DDBJ whole genome shotgun (WGS) entry which is preliminary data.</text>
</comment>
<dbReference type="Gene3D" id="2.40.160.50">
    <property type="entry name" value="membrane protein fhac: a member of the omp85/tpsb transporter family"/>
    <property type="match status" value="1"/>
</dbReference>
<evidence type="ECO:0000256" key="2">
    <source>
        <dbReference type="ARBA" id="ARBA00022692"/>
    </source>
</evidence>